<proteinExistence type="predicted"/>
<dbReference type="InterPro" id="IPR016187">
    <property type="entry name" value="CTDL_fold"/>
</dbReference>
<dbReference type="EMBL" id="JAAMOB010000006">
    <property type="protein sequence ID" value="KAF4111784.1"/>
    <property type="molecule type" value="Genomic_DNA"/>
</dbReference>
<gene>
    <name evidence="3" type="ORF">G5714_006579</name>
</gene>
<name>A0A7J6CXK1_9TELE</name>
<dbReference type="PANTHER" id="PTHR22803">
    <property type="entry name" value="MANNOSE, PHOSPHOLIPASE, LECTIN RECEPTOR RELATED"/>
    <property type="match status" value="1"/>
</dbReference>
<feature type="domain" description="C-type lectin" evidence="2">
    <location>
        <begin position="62"/>
        <end position="121"/>
    </location>
</feature>
<dbReference type="PROSITE" id="PS00615">
    <property type="entry name" value="C_TYPE_LECTIN_1"/>
    <property type="match status" value="1"/>
</dbReference>
<dbReference type="SUPFAM" id="SSF56436">
    <property type="entry name" value="C-type lectin-like"/>
    <property type="match status" value="1"/>
</dbReference>
<protein>
    <recommendedName>
        <fullName evidence="2">C-type lectin domain-containing protein</fullName>
    </recommendedName>
</protein>
<evidence type="ECO:0000313" key="3">
    <source>
        <dbReference type="EMBL" id="KAF4111784.1"/>
    </source>
</evidence>
<dbReference type="Pfam" id="PF00059">
    <property type="entry name" value="Lectin_C"/>
    <property type="match status" value="1"/>
</dbReference>
<dbReference type="InterPro" id="IPR016186">
    <property type="entry name" value="C-type_lectin-like/link_sf"/>
</dbReference>
<accession>A0A7J6CXK1</accession>
<dbReference type="InterPro" id="IPR050111">
    <property type="entry name" value="C-type_lectin/snaclec_domain"/>
</dbReference>
<keyword evidence="1" id="KW-1015">Disulfide bond</keyword>
<organism evidence="3 4">
    <name type="scientific">Onychostoma macrolepis</name>
    <dbReference type="NCBI Taxonomy" id="369639"/>
    <lineage>
        <taxon>Eukaryota</taxon>
        <taxon>Metazoa</taxon>
        <taxon>Chordata</taxon>
        <taxon>Craniata</taxon>
        <taxon>Vertebrata</taxon>
        <taxon>Euteleostomi</taxon>
        <taxon>Actinopterygii</taxon>
        <taxon>Neopterygii</taxon>
        <taxon>Teleostei</taxon>
        <taxon>Ostariophysi</taxon>
        <taxon>Cypriniformes</taxon>
        <taxon>Cyprinidae</taxon>
        <taxon>Acrossocheilinae</taxon>
        <taxon>Onychostoma</taxon>
    </lineage>
</organism>
<dbReference type="Gene3D" id="3.10.100.10">
    <property type="entry name" value="Mannose-Binding Protein A, subunit A"/>
    <property type="match status" value="1"/>
</dbReference>
<dbReference type="InterPro" id="IPR001304">
    <property type="entry name" value="C-type_lectin-like"/>
</dbReference>
<evidence type="ECO:0000256" key="1">
    <source>
        <dbReference type="ARBA" id="ARBA00023157"/>
    </source>
</evidence>
<dbReference type="Proteomes" id="UP000579812">
    <property type="component" value="Unassembled WGS sequence"/>
</dbReference>
<keyword evidence="4" id="KW-1185">Reference proteome</keyword>
<evidence type="ECO:0000313" key="4">
    <source>
        <dbReference type="Proteomes" id="UP000579812"/>
    </source>
</evidence>
<reference evidence="3 4" key="1">
    <citation type="submission" date="2020-04" db="EMBL/GenBank/DDBJ databases">
        <title>Chromosome-level genome assembly of a cyprinid fish Onychostoma macrolepis by integration of Nanopore Sequencing, Bionano and Hi-C technology.</title>
        <authorList>
            <person name="Wang D."/>
        </authorList>
    </citation>
    <scope>NUCLEOTIDE SEQUENCE [LARGE SCALE GENOMIC DNA]</scope>
    <source>
        <strain evidence="3">SWU-2019</strain>
        <tissue evidence="3">Muscle</tissue>
    </source>
</reference>
<dbReference type="PROSITE" id="PS50041">
    <property type="entry name" value="C_TYPE_LECTIN_2"/>
    <property type="match status" value="1"/>
</dbReference>
<evidence type="ECO:0000259" key="2">
    <source>
        <dbReference type="PROSITE" id="PS50041"/>
    </source>
</evidence>
<dbReference type="InterPro" id="IPR018378">
    <property type="entry name" value="C-type_lectin_CS"/>
</dbReference>
<dbReference type="AlphaFoldDB" id="A0A7J6CXK1"/>
<sequence length="124" mass="13687">MSADNSLFLFINFQVHGDAGKSVAAFIVFSTGNAEVVIGEKCHNGWKNFGVRCYKFFSQANWITAEEGGWLWSDGTAYDYANWCADEPNNINVENCGEISWTSDRCWNDAGCSASVGYVCAKDL</sequence>
<comment type="caution">
    <text evidence="3">The sequence shown here is derived from an EMBL/GenBank/DDBJ whole genome shotgun (WGS) entry which is preliminary data.</text>
</comment>